<reference evidence="1" key="1">
    <citation type="submission" date="2018-04" db="EMBL/GenBank/DDBJ databases">
        <title>Transcriptome assembly of Sipha flava.</title>
        <authorList>
            <person name="Scully E.D."/>
            <person name="Geib S.M."/>
            <person name="Palmer N.A."/>
            <person name="Koch K."/>
            <person name="Bradshaw J."/>
            <person name="Heng-Moss T."/>
            <person name="Sarath G."/>
        </authorList>
    </citation>
    <scope>NUCLEOTIDE SEQUENCE</scope>
</reference>
<dbReference type="EMBL" id="GGMS01013408">
    <property type="protein sequence ID" value="MBY82611.1"/>
    <property type="molecule type" value="Transcribed_RNA"/>
</dbReference>
<name>A0A2S2QXV9_9HEMI</name>
<proteinExistence type="predicted"/>
<accession>A0A2S2QXV9</accession>
<protein>
    <submittedName>
        <fullName evidence="1">Uncharacterized protein</fullName>
    </submittedName>
</protein>
<evidence type="ECO:0000313" key="1">
    <source>
        <dbReference type="EMBL" id="MBY82611.1"/>
    </source>
</evidence>
<dbReference type="AlphaFoldDB" id="A0A2S2QXV9"/>
<sequence length="110" mass="13473">MRCLYIFKYTCYVYDTYARVKRVEYLRWYDHNHYAHNAKLGQRKSSAPLKVHYAPRNINNIRMFHYCQFYMHIYVFSAKNTNGVCCPFTVYLKQCMSHTQHIQYHNRVSI</sequence>
<organism evidence="1">
    <name type="scientific">Sipha flava</name>
    <name type="common">yellow sugarcane aphid</name>
    <dbReference type="NCBI Taxonomy" id="143950"/>
    <lineage>
        <taxon>Eukaryota</taxon>
        <taxon>Metazoa</taxon>
        <taxon>Ecdysozoa</taxon>
        <taxon>Arthropoda</taxon>
        <taxon>Hexapoda</taxon>
        <taxon>Insecta</taxon>
        <taxon>Pterygota</taxon>
        <taxon>Neoptera</taxon>
        <taxon>Paraneoptera</taxon>
        <taxon>Hemiptera</taxon>
        <taxon>Sternorrhyncha</taxon>
        <taxon>Aphidomorpha</taxon>
        <taxon>Aphidoidea</taxon>
        <taxon>Aphididae</taxon>
        <taxon>Sipha</taxon>
    </lineage>
</organism>
<gene>
    <name evidence="1" type="ORF">g.185630</name>
</gene>